<protein>
    <submittedName>
        <fullName evidence="1">Uncharacterized protein</fullName>
    </submittedName>
</protein>
<dbReference type="AlphaFoldDB" id="A0A1F6DHB8"/>
<proteinExistence type="predicted"/>
<reference evidence="1 2" key="1">
    <citation type="journal article" date="2016" name="Nat. Commun.">
        <title>Thousands of microbial genomes shed light on interconnected biogeochemical processes in an aquifer system.</title>
        <authorList>
            <person name="Anantharaman K."/>
            <person name="Brown C.T."/>
            <person name="Hug L.A."/>
            <person name="Sharon I."/>
            <person name="Castelle C.J."/>
            <person name="Probst A.J."/>
            <person name="Thomas B.C."/>
            <person name="Singh A."/>
            <person name="Wilkins M.J."/>
            <person name="Karaoz U."/>
            <person name="Brodie E.L."/>
            <person name="Williams K.H."/>
            <person name="Hubbard S.S."/>
            <person name="Banfield J.F."/>
        </authorList>
    </citation>
    <scope>NUCLEOTIDE SEQUENCE [LARGE SCALE GENOMIC DNA]</scope>
</reference>
<evidence type="ECO:0000313" key="1">
    <source>
        <dbReference type="EMBL" id="OGG60776.1"/>
    </source>
</evidence>
<dbReference type="EMBL" id="MFLA01000001">
    <property type="protein sequence ID" value="OGG60776.1"/>
    <property type="molecule type" value="Genomic_DNA"/>
</dbReference>
<dbReference type="Proteomes" id="UP000176377">
    <property type="component" value="Unassembled WGS sequence"/>
</dbReference>
<sequence length="120" mass="13732">MRVFRSCKGNAAWIERTGGYRAEGEILEIGPMVAKIFDLRDYLAIPLVGHNEGQFLLVDEFDDRTKELVRKWRPQYHVSSDTKNPASARAEEKAEEITAHPEILLTQYAAKPYLQLVVSR</sequence>
<evidence type="ECO:0000313" key="2">
    <source>
        <dbReference type="Proteomes" id="UP000176377"/>
    </source>
</evidence>
<organism evidence="1 2">
    <name type="scientific">Candidatus Kaiserbacteria bacterium RIFCSPHIGHO2_01_FULL_56_24</name>
    <dbReference type="NCBI Taxonomy" id="1798487"/>
    <lineage>
        <taxon>Bacteria</taxon>
        <taxon>Candidatus Kaiseribacteriota</taxon>
    </lineage>
</organism>
<accession>A0A1F6DHB8</accession>
<comment type="caution">
    <text evidence="1">The sequence shown here is derived from an EMBL/GenBank/DDBJ whole genome shotgun (WGS) entry which is preliminary data.</text>
</comment>
<gene>
    <name evidence="1" type="ORF">A2765_01530</name>
</gene>
<name>A0A1F6DHB8_9BACT</name>